<protein>
    <submittedName>
        <fullName evidence="2">Uncharacterized protein</fullName>
    </submittedName>
</protein>
<feature type="non-terminal residue" evidence="2">
    <location>
        <position position="81"/>
    </location>
</feature>
<dbReference type="EMBL" id="CH891689">
    <property type="protein sequence ID" value="EDW99636.2"/>
    <property type="molecule type" value="Genomic_DNA"/>
</dbReference>
<gene>
    <name evidence="2" type="primary">Dyak\GE22991</name>
    <name evidence="2" type="synonym">dyak_GLEANR_6758</name>
    <name evidence="2" type="synonym">GE22991</name>
    <name evidence="2" type="ORF">Dyak_GE22991</name>
</gene>
<name>B4ITC3_DROYA</name>
<evidence type="ECO:0000313" key="2">
    <source>
        <dbReference type="EMBL" id="EDW99636.2"/>
    </source>
</evidence>
<evidence type="ECO:0000256" key="1">
    <source>
        <dbReference type="SAM" id="MobiDB-lite"/>
    </source>
</evidence>
<dbReference type="AlphaFoldDB" id="B4ITC3"/>
<dbReference type="eggNOG" id="KOG3528">
    <property type="taxonomic scope" value="Eukaryota"/>
</dbReference>
<feature type="region of interest" description="Disordered" evidence="1">
    <location>
        <begin position="62"/>
        <end position="81"/>
    </location>
</feature>
<reference evidence="2 3" key="1">
    <citation type="journal article" date="2007" name="Nature">
        <title>Evolution of genes and genomes on the Drosophila phylogeny.</title>
        <authorList>
            <consortium name="Drosophila 12 Genomes Consortium"/>
            <person name="Clark A.G."/>
            <person name="Eisen M.B."/>
            <person name="Smith D.R."/>
            <person name="Bergman C.M."/>
            <person name="Oliver B."/>
            <person name="Markow T.A."/>
            <person name="Kaufman T.C."/>
            <person name="Kellis M."/>
            <person name="Gelbart W."/>
            <person name="Iyer V.N."/>
            <person name="Pollard D.A."/>
            <person name="Sackton T.B."/>
            <person name="Larracuente A.M."/>
            <person name="Singh N.D."/>
            <person name="Abad J.P."/>
            <person name="Abt D.N."/>
            <person name="Adryan B."/>
            <person name="Aguade M."/>
            <person name="Akashi H."/>
            <person name="Anderson W.W."/>
            <person name="Aquadro C.F."/>
            <person name="Ardell D.H."/>
            <person name="Arguello R."/>
            <person name="Artieri C.G."/>
            <person name="Barbash D.A."/>
            <person name="Barker D."/>
            <person name="Barsanti P."/>
            <person name="Batterham P."/>
            <person name="Batzoglou S."/>
            <person name="Begun D."/>
            <person name="Bhutkar A."/>
            <person name="Blanco E."/>
            <person name="Bosak S.A."/>
            <person name="Bradley R.K."/>
            <person name="Brand A.D."/>
            <person name="Brent M.R."/>
            <person name="Brooks A.N."/>
            <person name="Brown R.H."/>
            <person name="Butlin R.K."/>
            <person name="Caggese C."/>
            <person name="Calvi B.R."/>
            <person name="Bernardo de Carvalho A."/>
            <person name="Caspi A."/>
            <person name="Castrezana S."/>
            <person name="Celniker S.E."/>
            <person name="Chang J.L."/>
            <person name="Chapple C."/>
            <person name="Chatterji S."/>
            <person name="Chinwalla A."/>
            <person name="Civetta A."/>
            <person name="Clifton S.W."/>
            <person name="Comeron J.M."/>
            <person name="Costello J.C."/>
            <person name="Coyne J.A."/>
            <person name="Daub J."/>
            <person name="David R.G."/>
            <person name="Delcher A.L."/>
            <person name="Delehaunty K."/>
            <person name="Do C.B."/>
            <person name="Ebling H."/>
            <person name="Edwards K."/>
            <person name="Eickbush T."/>
            <person name="Evans J.D."/>
            <person name="Filipski A."/>
            <person name="Findeiss S."/>
            <person name="Freyhult E."/>
            <person name="Fulton L."/>
            <person name="Fulton R."/>
            <person name="Garcia A.C."/>
            <person name="Gardiner A."/>
            <person name="Garfield D.A."/>
            <person name="Garvin B.E."/>
            <person name="Gibson G."/>
            <person name="Gilbert D."/>
            <person name="Gnerre S."/>
            <person name="Godfrey J."/>
            <person name="Good R."/>
            <person name="Gotea V."/>
            <person name="Gravely B."/>
            <person name="Greenberg A.J."/>
            <person name="Griffiths-Jones S."/>
            <person name="Gross S."/>
            <person name="Guigo R."/>
            <person name="Gustafson E.A."/>
            <person name="Haerty W."/>
            <person name="Hahn M.W."/>
            <person name="Halligan D.L."/>
            <person name="Halpern A.L."/>
            <person name="Halter G.M."/>
            <person name="Han M.V."/>
            <person name="Heger A."/>
            <person name="Hillier L."/>
            <person name="Hinrichs A.S."/>
            <person name="Holmes I."/>
            <person name="Hoskins R.A."/>
            <person name="Hubisz M.J."/>
            <person name="Hultmark D."/>
            <person name="Huntley M.A."/>
            <person name="Jaffe D.B."/>
            <person name="Jagadeeshan S."/>
            <person name="Jeck W.R."/>
            <person name="Johnson J."/>
            <person name="Jones C.D."/>
            <person name="Jordan W.C."/>
            <person name="Karpen G.H."/>
            <person name="Kataoka E."/>
            <person name="Keightley P.D."/>
            <person name="Kheradpour P."/>
            <person name="Kirkness E.F."/>
            <person name="Koerich L.B."/>
            <person name="Kristiansen K."/>
            <person name="Kudrna D."/>
            <person name="Kulathinal R.J."/>
            <person name="Kumar S."/>
            <person name="Kwok R."/>
            <person name="Lander E."/>
            <person name="Langley C.H."/>
            <person name="Lapoint R."/>
            <person name="Lazzaro B.P."/>
            <person name="Lee S.J."/>
            <person name="Levesque L."/>
            <person name="Li R."/>
            <person name="Lin C.F."/>
            <person name="Lin M.F."/>
            <person name="Lindblad-Toh K."/>
            <person name="Llopart A."/>
            <person name="Long M."/>
            <person name="Low L."/>
            <person name="Lozovsky E."/>
            <person name="Lu J."/>
            <person name="Luo M."/>
            <person name="Machado C.A."/>
            <person name="Makalowski W."/>
            <person name="Marzo M."/>
            <person name="Matsuda M."/>
            <person name="Matzkin L."/>
            <person name="McAllister B."/>
            <person name="McBride C.S."/>
            <person name="McKernan B."/>
            <person name="McKernan K."/>
            <person name="Mendez-Lago M."/>
            <person name="Minx P."/>
            <person name="Mollenhauer M.U."/>
            <person name="Montooth K."/>
            <person name="Mount S.M."/>
            <person name="Mu X."/>
            <person name="Myers E."/>
            <person name="Negre B."/>
            <person name="Newfeld S."/>
            <person name="Nielsen R."/>
            <person name="Noor M.A."/>
            <person name="O'Grady P."/>
            <person name="Pachter L."/>
            <person name="Papaceit M."/>
            <person name="Parisi M.J."/>
            <person name="Parisi M."/>
            <person name="Parts L."/>
            <person name="Pedersen J.S."/>
            <person name="Pesole G."/>
            <person name="Phillippy A.M."/>
            <person name="Ponting C.P."/>
            <person name="Pop M."/>
            <person name="Porcelli D."/>
            <person name="Powell J.R."/>
            <person name="Prohaska S."/>
            <person name="Pruitt K."/>
            <person name="Puig M."/>
            <person name="Quesneville H."/>
            <person name="Ram K.R."/>
            <person name="Rand D."/>
            <person name="Rasmussen M.D."/>
            <person name="Reed L.K."/>
            <person name="Reenan R."/>
            <person name="Reily A."/>
            <person name="Remington K.A."/>
            <person name="Rieger T.T."/>
            <person name="Ritchie M.G."/>
            <person name="Robin C."/>
            <person name="Rogers Y.H."/>
            <person name="Rohde C."/>
            <person name="Rozas J."/>
            <person name="Rubenfield M.J."/>
            <person name="Ruiz A."/>
            <person name="Russo S."/>
            <person name="Salzberg S.L."/>
            <person name="Sanchez-Gracia A."/>
            <person name="Saranga D.J."/>
            <person name="Sato H."/>
            <person name="Schaeffer S.W."/>
            <person name="Schatz M.C."/>
            <person name="Schlenke T."/>
            <person name="Schwartz R."/>
            <person name="Segarra C."/>
            <person name="Singh R.S."/>
            <person name="Sirot L."/>
            <person name="Sirota M."/>
            <person name="Sisneros N.B."/>
            <person name="Smith C.D."/>
            <person name="Smith T.F."/>
            <person name="Spieth J."/>
            <person name="Stage D.E."/>
            <person name="Stark A."/>
            <person name="Stephan W."/>
            <person name="Strausberg R.L."/>
            <person name="Strempel S."/>
            <person name="Sturgill D."/>
            <person name="Sutton G."/>
            <person name="Sutton G.G."/>
            <person name="Tao W."/>
            <person name="Teichmann S."/>
            <person name="Tobari Y.N."/>
            <person name="Tomimura Y."/>
            <person name="Tsolas J.M."/>
            <person name="Valente V.L."/>
            <person name="Venter E."/>
            <person name="Venter J.C."/>
            <person name="Vicario S."/>
            <person name="Vieira F.G."/>
            <person name="Vilella A.J."/>
            <person name="Villasante A."/>
            <person name="Walenz B."/>
            <person name="Wang J."/>
            <person name="Wasserman M."/>
            <person name="Watts T."/>
            <person name="Wilson D."/>
            <person name="Wilson R.K."/>
            <person name="Wing R.A."/>
            <person name="Wolfner M.F."/>
            <person name="Wong A."/>
            <person name="Wong G.K."/>
            <person name="Wu C.I."/>
            <person name="Wu G."/>
            <person name="Yamamoto D."/>
            <person name="Yang H.P."/>
            <person name="Yang S.P."/>
            <person name="Yorke J.A."/>
            <person name="Yoshida K."/>
            <person name="Zdobnov E."/>
            <person name="Zhang P."/>
            <person name="Zhang Y."/>
            <person name="Zimin A.V."/>
            <person name="Baldwin J."/>
            <person name="Abdouelleil A."/>
            <person name="Abdulkadir J."/>
            <person name="Abebe A."/>
            <person name="Abera B."/>
            <person name="Abreu J."/>
            <person name="Acer S.C."/>
            <person name="Aftuck L."/>
            <person name="Alexander A."/>
            <person name="An P."/>
            <person name="Anderson E."/>
            <person name="Anderson S."/>
            <person name="Arachi H."/>
            <person name="Azer M."/>
            <person name="Bachantsang P."/>
            <person name="Barry A."/>
            <person name="Bayul T."/>
            <person name="Berlin A."/>
            <person name="Bessette D."/>
            <person name="Bloom T."/>
            <person name="Blye J."/>
            <person name="Boguslavskiy L."/>
            <person name="Bonnet C."/>
            <person name="Boukhgalter B."/>
            <person name="Bourzgui I."/>
            <person name="Brown A."/>
            <person name="Cahill P."/>
            <person name="Channer S."/>
            <person name="Cheshatsang Y."/>
            <person name="Chuda L."/>
            <person name="Citroen M."/>
            <person name="Collymore A."/>
            <person name="Cooke P."/>
            <person name="Costello M."/>
            <person name="D'Aco K."/>
            <person name="Daza R."/>
            <person name="De Haan G."/>
            <person name="DeGray S."/>
            <person name="DeMaso C."/>
            <person name="Dhargay N."/>
            <person name="Dooley K."/>
            <person name="Dooley E."/>
            <person name="Doricent M."/>
            <person name="Dorje P."/>
            <person name="Dorjee K."/>
            <person name="Dupes A."/>
            <person name="Elong R."/>
            <person name="Falk J."/>
            <person name="Farina A."/>
            <person name="Faro S."/>
            <person name="Ferguson D."/>
            <person name="Fisher S."/>
            <person name="Foley C.D."/>
            <person name="Franke A."/>
            <person name="Friedrich D."/>
            <person name="Gadbois L."/>
            <person name="Gearin G."/>
            <person name="Gearin C.R."/>
            <person name="Giannoukos G."/>
            <person name="Goode T."/>
            <person name="Graham J."/>
            <person name="Grandbois E."/>
            <person name="Grewal S."/>
            <person name="Gyaltsen K."/>
            <person name="Hafez N."/>
            <person name="Hagos B."/>
            <person name="Hall J."/>
            <person name="Henson C."/>
            <person name="Hollinger A."/>
            <person name="Honan T."/>
            <person name="Huard M.D."/>
            <person name="Hughes L."/>
            <person name="Hurhula B."/>
            <person name="Husby M.E."/>
            <person name="Kamat A."/>
            <person name="Kanga B."/>
            <person name="Kashin S."/>
            <person name="Khazanovich D."/>
            <person name="Kisner P."/>
            <person name="Lance K."/>
            <person name="Lara M."/>
            <person name="Lee W."/>
            <person name="Lennon N."/>
            <person name="Letendre F."/>
            <person name="LeVine R."/>
            <person name="Lipovsky A."/>
            <person name="Liu X."/>
            <person name="Liu J."/>
            <person name="Liu S."/>
            <person name="Lokyitsang T."/>
            <person name="Lokyitsang Y."/>
            <person name="Lubonja R."/>
            <person name="Lui A."/>
            <person name="MacDonald P."/>
            <person name="Magnisalis V."/>
            <person name="Maru K."/>
            <person name="Matthews C."/>
            <person name="McCusker W."/>
            <person name="McDonough S."/>
            <person name="Mehta T."/>
            <person name="Meldrim J."/>
            <person name="Meneus L."/>
            <person name="Mihai O."/>
            <person name="Mihalev A."/>
            <person name="Mihova T."/>
            <person name="Mittelman R."/>
            <person name="Mlenga V."/>
            <person name="Montmayeur A."/>
            <person name="Mulrain L."/>
            <person name="Navidi A."/>
            <person name="Naylor J."/>
            <person name="Negash T."/>
            <person name="Nguyen T."/>
            <person name="Nguyen N."/>
            <person name="Nicol R."/>
            <person name="Norbu C."/>
            <person name="Norbu N."/>
            <person name="Novod N."/>
            <person name="O'Neill B."/>
            <person name="Osman S."/>
            <person name="Markiewicz E."/>
            <person name="Oyono O.L."/>
            <person name="Patti C."/>
            <person name="Phunkhang P."/>
            <person name="Pierre F."/>
            <person name="Priest M."/>
            <person name="Raghuraman S."/>
            <person name="Rege F."/>
            <person name="Reyes R."/>
            <person name="Rise C."/>
            <person name="Rogov P."/>
            <person name="Ross K."/>
            <person name="Ryan E."/>
            <person name="Settipalli S."/>
            <person name="Shea T."/>
            <person name="Sherpa N."/>
            <person name="Shi L."/>
            <person name="Shih D."/>
            <person name="Sparrow T."/>
            <person name="Spaulding J."/>
            <person name="Stalker J."/>
            <person name="Stange-Thomann N."/>
            <person name="Stavropoulos S."/>
            <person name="Stone C."/>
            <person name="Strader C."/>
            <person name="Tesfaye S."/>
            <person name="Thomson T."/>
            <person name="Thoulutsang Y."/>
            <person name="Thoulutsang D."/>
            <person name="Topham K."/>
            <person name="Topping I."/>
            <person name="Tsamla T."/>
            <person name="Vassiliev H."/>
            <person name="Vo A."/>
            <person name="Wangchuk T."/>
            <person name="Wangdi T."/>
            <person name="Weiand M."/>
            <person name="Wilkinson J."/>
            <person name="Wilson A."/>
            <person name="Yadav S."/>
            <person name="Young G."/>
            <person name="Yu Q."/>
            <person name="Zembek L."/>
            <person name="Zhong D."/>
            <person name="Zimmer A."/>
            <person name="Zwirko Z."/>
            <person name="Jaffe D.B."/>
            <person name="Alvarez P."/>
            <person name="Brockman W."/>
            <person name="Butler J."/>
            <person name="Chin C."/>
            <person name="Gnerre S."/>
            <person name="Grabherr M."/>
            <person name="Kleber M."/>
            <person name="Mauceli E."/>
            <person name="MacCallum I."/>
        </authorList>
    </citation>
    <scope>NUCLEOTIDE SEQUENCE [LARGE SCALE GENOMIC DNA]</scope>
    <source>
        <strain evidence="3">Tai18E2 / Tucson 14021-0261.01</strain>
    </source>
</reference>
<feature type="compositionally biased region" description="Polar residues" evidence="1">
    <location>
        <begin position="66"/>
        <end position="81"/>
    </location>
</feature>
<organism evidence="2 3">
    <name type="scientific">Drosophila yakuba</name>
    <name type="common">Fruit fly</name>
    <dbReference type="NCBI Taxonomy" id="7245"/>
    <lineage>
        <taxon>Eukaryota</taxon>
        <taxon>Metazoa</taxon>
        <taxon>Ecdysozoa</taxon>
        <taxon>Arthropoda</taxon>
        <taxon>Hexapoda</taxon>
        <taxon>Insecta</taxon>
        <taxon>Pterygota</taxon>
        <taxon>Neoptera</taxon>
        <taxon>Endopterygota</taxon>
        <taxon>Diptera</taxon>
        <taxon>Brachycera</taxon>
        <taxon>Muscomorpha</taxon>
        <taxon>Ephydroidea</taxon>
        <taxon>Drosophilidae</taxon>
        <taxon>Drosophila</taxon>
        <taxon>Sophophora</taxon>
    </lineage>
</organism>
<accession>B4ITC3</accession>
<dbReference type="GO" id="GO:0008582">
    <property type="term" value="P:regulation of synaptic assembly at neuromuscular junction"/>
    <property type="evidence" value="ECO:0007669"/>
    <property type="project" value="EnsemblMetazoa"/>
</dbReference>
<dbReference type="GO" id="GO:0040011">
    <property type="term" value="P:locomotion"/>
    <property type="evidence" value="ECO:0007669"/>
    <property type="project" value="EnsemblMetazoa"/>
</dbReference>
<dbReference type="Proteomes" id="UP000002282">
    <property type="component" value="Unassembled WGS sequence"/>
</dbReference>
<reference evidence="2 3" key="2">
    <citation type="journal article" date="2007" name="PLoS Biol.">
        <title>Principles of genome evolution in the Drosophila melanogaster species group.</title>
        <authorList>
            <person name="Ranz J.M."/>
            <person name="Maurin D."/>
            <person name="Chan Y.S."/>
            <person name="von Grotthuss M."/>
            <person name="Hillier L.W."/>
            <person name="Roote J."/>
            <person name="Ashburner M."/>
            <person name="Bergman C.M."/>
        </authorList>
    </citation>
    <scope>NUCLEOTIDE SEQUENCE [LARGE SCALE GENOMIC DNA]</scope>
    <source>
        <strain evidence="3">Tai18E2 / Tucson 14021-0261.01</strain>
    </source>
</reference>
<evidence type="ECO:0000313" key="3">
    <source>
        <dbReference type="Proteomes" id="UP000002282"/>
    </source>
</evidence>
<dbReference type="KEGG" id="dya:Dyak_GE22991"/>
<dbReference type="OrthoDB" id="409749at2759"/>
<feature type="region of interest" description="Disordered" evidence="1">
    <location>
        <begin position="1"/>
        <end position="32"/>
    </location>
</feature>
<dbReference type="HOGENOM" id="CLU_2485802_0_0_1"/>
<proteinExistence type="predicted"/>
<keyword evidence="3" id="KW-1185">Reference proteome</keyword>
<feature type="compositionally biased region" description="Low complexity" evidence="1">
    <location>
        <begin position="11"/>
        <end position="27"/>
    </location>
</feature>
<sequence>MVESSSLGRTPPAAQQPIPQQHSPSPSGLRCGNMETRVRGAWYRVLVTLETDFLAVSLDESCEAAQPSNDGQSTTLNGTMG</sequence>